<accession>A0ABN9UUX3</accession>
<evidence type="ECO:0000313" key="2">
    <source>
        <dbReference type="Proteomes" id="UP001189429"/>
    </source>
</evidence>
<sequence length="100" mass="11559">MKHTLRSKKCEEDAMKENIDMIVRTIKTVHGPWDDHVLMLGHPGAGRIAKMKVYDPDCIVHRVSKYTDFGFPILPTSGITIGCQDHRYMFHARRGRKPIR</sequence>
<proteinExistence type="predicted"/>
<gene>
    <name evidence="1" type="ORF">PCOR1329_LOCUS51917</name>
</gene>
<reference evidence="1" key="1">
    <citation type="submission" date="2023-10" db="EMBL/GenBank/DDBJ databases">
        <authorList>
            <person name="Chen Y."/>
            <person name="Shah S."/>
            <person name="Dougan E. K."/>
            <person name="Thang M."/>
            <person name="Chan C."/>
        </authorList>
    </citation>
    <scope>NUCLEOTIDE SEQUENCE [LARGE SCALE GENOMIC DNA]</scope>
</reference>
<comment type="caution">
    <text evidence="1">The sequence shown here is derived from an EMBL/GenBank/DDBJ whole genome shotgun (WGS) entry which is preliminary data.</text>
</comment>
<protein>
    <submittedName>
        <fullName evidence="1">Uncharacterized protein</fullName>
    </submittedName>
</protein>
<organism evidence="1 2">
    <name type="scientific">Prorocentrum cordatum</name>
    <dbReference type="NCBI Taxonomy" id="2364126"/>
    <lineage>
        <taxon>Eukaryota</taxon>
        <taxon>Sar</taxon>
        <taxon>Alveolata</taxon>
        <taxon>Dinophyceae</taxon>
        <taxon>Prorocentrales</taxon>
        <taxon>Prorocentraceae</taxon>
        <taxon>Prorocentrum</taxon>
    </lineage>
</organism>
<keyword evidence="2" id="KW-1185">Reference proteome</keyword>
<evidence type="ECO:0000313" key="1">
    <source>
        <dbReference type="EMBL" id="CAK0863893.1"/>
    </source>
</evidence>
<name>A0ABN9UUX3_9DINO</name>
<dbReference type="EMBL" id="CAUYUJ010016314">
    <property type="protein sequence ID" value="CAK0863893.1"/>
    <property type="molecule type" value="Genomic_DNA"/>
</dbReference>
<dbReference type="Proteomes" id="UP001189429">
    <property type="component" value="Unassembled WGS sequence"/>
</dbReference>